<dbReference type="InterPro" id="IPR049163">
    <property type="entry name" value="Pif1-like_2B_dom"/>
</dbReference>
<evidence type="ECO:0000313" key="3">
    <source>
        <dbReference type="Proteomes" id="UP000325440"/>
    </source>
</evidence>
<dbReference type="GO" id="GO:0004386">
    <property type="term" value="F:helicase activity"/>
    <property type="evidence" value="ECO:0007669"/>
    <property type="project" value="UniProtKB-KW"/>
</dbReference>
<dbReference type="PANTHER" id="PTHR10492:SF57">
    <property type="entry name" value="ATP-DEPENDENT DNA HELICASE"/>
    <property type="match status" value="1"/>
</dbReference>
<dbReference type="Proteomes" id="UP000325440">
    <property type="component" value="Unassembled WGS sequence"/>
</dbReference>
<name>A0A5E4N3R6_9HEMI</name>
<organism evidence="2 3">
    <name type="scientific">Cinara cedri</name>
    <dbReference type="NCBI Taxonomy" id="506608"/>
    <lineage>
        <taxon>Eukaryota</taxon>
        <taxon>Metazoa</taxon>
        <taxon>Ecdysozoa</taxon>
        <taxon>Arthropoda</taxon>
        <taxon>Hexapoda</taxon>
        <taxon>Insecta</taxon>
        <taxon>Pterygota</taxon>
        <taxon>Neoptera</taxon>
        <taxon>Paraneoptera</taxon>
        <taxon>Hemiptera</taxon>
        <taxon>Sternorrhyncha</taxon>
        <taxon>Aphidomorpha</taxon>
        <taxon>Aphidoidea</taxon>
        <taxon>Aphididae</taxon>
        <taxon>Lachninae</taxon>
        <taxon>Cinara</taxon>
    </lineage>
</organism>
<evidence type="ECO:0000259" key="1">
    <source>
        <dbReference type="Pfam" id="PF21530"/>
    </source>
</evidence>
<dbReference type="OrthoDB" id="272985at2759"/>
<sequence length="119" mass="13148">MAAIVARNVPLMNEEQKTVYDRIMLAVSAGQGNLVSYKFIDTVCDESEAVNFPTEFLNSLDLPGMPLHNLQLKVGSAIILLRNLNSPRLCNGTRLVIQKLMKNVIEASILNASSEVKIY</sequence>
<keyword evidence="2" id="KW-0547">Nucleotide-binding</keyword>
<protein>
    <submittedName>
        <fullName evidence="2">DNA helicase Pif1-like</fullName>
    </submittedName>
</protein>
<keyword evidence="3" id="KW-1185">Reference proteome</keyword>
<gene>
    <name evidence="2" type="ORF">CINCED_3A001537</name>
</gene>
<dbReference type="Pfam" id="PF21530">
    <property type="entry name" value="Pif1_2B_dom"/>
    <property type="match status" value="1"/>
</dbReference>
<dbReference type="EMBL" id="CABPRJ010001485">
    <property type="protein sequence ID" value="VVC38630.1"/>
    <property type="molecule type" value="Genomic_DNA"/>
</dbReference>
<keyword evidence="2" id="KW-0378">Hydrolase</keyword>
<feature type="domain" description="DNA helicase Pif1-like 2B" evidence="1">
    <location>
        <begin position="55"/>
        <end position="100"/>
    </location>
</feature>
<accession>A0A5E4N3R6</accession>
<reference evidence="2 3" key="1">
    <citation type="submission" date="2019-08" db="EMBL/GenBank/DDBJ databases">
        <authorList>
            <person name="Alioto T."/>
            <person name="Alioto T."/>
            <person name="Gomez Garrido J."/>
        </authorList>
    </citation>
    <scope>NUCLEOTIDE SEQUENCE [LARGE SCALE GENOMIC DNA]</scope>
</reference>
<evidence type="ECO:0000313" key="2">
    <source>
        <dbReference type="EMBL" id="VVC38630.1"/>
    </source>
</evidence>
<keyword evidence="2" id="KW-0347">Helicase</keyword>
<dbReference type="PANTHER" id="PTHR10492">
    <property type="match status" value="1"/>
</dbReference>
<keyword evidence="2" id="KW-0067">ATP-binding</keyword>
<proteinExistence type="predicted"/>
<dbReference type="AlphaFoldDB" id="A0A5E4N3R6"/>